<name>A0A1B9F631_9BACT</name>
<sequence>MSKVSPDSVLAPPYDVVTEAEKRAYIEKHPYNILSLEMPDLREGEGNGGHNSVTSILESWIREGIVSRDPSPCVYPYETVYEVNGRQFTRTGLVCLVGIEPWETGVILPHEKTFKKVTDERLRLLKTARAQFSQIFLLSKGEKTLTQISKDEKRDFIYEAKDKDGNTHRLFRLSNEDAIEELKKALSSKSLYIADGHHRYTTALAFKEMCDREGVFKGVNPPPHHYVMAYLVDSTDPGLLSLPTHRIVKSGGDEASRIVEALSPYLQKVVEFDAGTEIKKVEEALEKLGQTTGFALCTGSDNRCVVFSLTEMGKETLLNQGISEGLLDLDVIPVDELAIRRLFNKGASELKEEGRLRYEAFFNRLDSLAKDEVLFYLRPTPIDAMMKVAEAGLTMPHKATYFYPKILTGTVIRLL</sequence>
<protein>
    <recommendedName>
        <fullName evidence="3">DUF1015 domain-containing protein</fullName>
    </recommendedName>
</protein>
<organism evidence="1 2">
    <name type="scientific">Dissulfuribacter thermophilus</name>
    <dbReference type="NCBI Taxonomy" id="1156395"/>
    <lineage>
        <taxon>Bacteria</taxon>
        <taxon>Pseudomonadati</taxon>
        <taxon>Thermodesulfobacteriota</taxon>
        <taxon>Dissulfuribacteria</taxon>
        <taxon>Dissulfuribacterales</taxon>
        <taxon>Dissulfuribacteraceae</taxon>
        <taxon>Dissulfuribacter</taxon>
    </lineage>
</organism>
<evidence type="ECO:0000313" key="2">
    <source>
        <dbReference type="Proteomes" id="UP000093080"/>
    </source>
</evidence>
<dbReference type="Proteomes" id="UP000093080">
    <property type="component" value="Unassembled WGS sequence"/>
</dbReference>
<accession>A0A1B9F631</accession>
<dbReference type="AlphaFoldDB" id="A0A1B9F631"/>
<evidence type="ECO:0008006" key="3">
    <source>
        <dbReference type="Google" id="ProtNLM"/>
    </source>
</evidence>
<evidence type="ECO:0000313" key="1">
    <source>
        <dbReference type="EMBL" id="OCC15294.1"/>
    </source>
</evidence>
<dbReference type="PANTHER" id="PTHR36454">
    <property type="entry name" value="LMO2823 PROTEIN"/>
    <property type="match status" value="1"/>
</dbReference>
<dbReference type="Pfam" id="PF06245">
    <property type="entry name" value="DUF1015"/>
    <property type="match status" value="1"/>
</dbReference>
<gene>
    <name evidence="1" type="ORF">DBT_1417</name>
</gene>
<dbReference type="EMBL" id="MAGO01000006">
    <property type="protein sequence ID" value="OCC15294.1"/>
    <property type="molecule type" value="Genomic_DNA"/>
</dbReference>
<proteinExistence type="predicted"/>
<reference evidence="1 2" key="1">
    <citation type="submission" date="2016-06" db="EMBL/GenBank/DDBJ databases">
        <title>Respiratory ammonification of nitrate coupled to the oxidation of elemental sulfur in deep-sea autotrophic thermophilic bacteria.</title>
        <authorList>
            <person name="Slobodkina G.B."/>
            <person name="Mardanov A.V."/>
            <person name="Ravin N.V."/>
            <person name="Frolova A.A."/>
            <person name="Viryasiv M.B."/>
            <person name="Chernyh N.A."/>
            <person name="Bonch-Osmolovskaya E.A."/>
            <person name="Slobodkin A.I."/>
        </authorList>
    </citation>
    <scope>NUCLEOTIDE SEQUENCE [LARGE SCALE GENOMIC DNA]</scope>
    <source>
        <strain evidence="1 2">S69</strain>
    </source>
</reference>
<comment type="caution">
    <text evidence="1">The sequence shown here is derived from an EMBL/GenBank/DDBJ whole genome shotgun (WGS) entry which is preliminary data.</text>
</comment>
<keyword evidence="2" id="KW-1185">Reference proteome</keyword>
<dbReference type="PANTHER" id="PTHR36454:SF1">
    <property type="entry name" value="DUF1015 DOMAIN-CONTAINING PROTEIN"/>
    <property type="match status" value="1"/>
</dbReference>
<dbReference type="InterPro" id="IPR008323">
    <property type="entry name" value="UCP033563"/>
</dbReference>